<dbReference type="Gramene" id="OMO49379">
    <property type="protein sequence ID" value="OMO49379"/>
    <property type="gene ID" value="CCACVL1_31040"/>
</dbReference>
<evidence type="ECO:0000313" key="3">
    <source>
        <dbReference type="Proteomes" id="UP000188268"/>
    </source>
</evidence>
<proteinExistence type="predicted"/>
<name>A0A1R3FU34_COCAP</name>
<sequence>MELQSSNRKEGENTPEKKRSKMERERDRGDVRRRIFEVKVRREAGDGE</sequence>
<protein>
    <submittedName>
        <fullName evidence="2">Uncharacterized protein</fullName>
    </submittedName>
</protein>
<dbReference type="AlphaFoldDB" id="A0A1R3FU34"/>
<organism evidence="2 3">
    <name type="scientific">Corchorus capsularis</name>
    <name type="common">Jute</name>
    <dbReference type="NCBI Taxonomy" id="210143"/>
    <lineage>
        <taxon>Eukaryota</taxon>
        <taxon>Viridiplantae</taxon>
        <taxon>Streptophyta</taxon>
        <taxon>Embryophyta</taxon>
        <taxon>Tracheophyta</taxon>
        <taxon>Spermatophyta</taxon>
        <taxon>Magnoliopsida</taxon>
        <taxon>eudicotyledons</taxon>
        <taxon>Gunneridae</taxon>
        <taxon>Pentapetalae</taxon>
        <taxon>rosids</taxon>
        <taxon>malvids</taxon>
        <taxon>Malvales</taxon>
        <taxon>Malvaceae</taxon>
        <taxon>Grewioideae</taxon>
        <taxon>Apeibeae</taxon>
        <taxon>Corchorus</taxon>
    </lineage>
</organism>
<evidence type="ECO:0000256" key="1">
    <source>
        <dbReference type="SAM" id="MobiDB-lite"/>
    </source>
</evidence>
<gene>
    <name evidence="2" type="ORF">CCACVL1_31040</name>
</gene>
<reference evidence="2 3" key="1">
    <citation type="submission" date="2013-09" db="EMBL/GenBank/DDBJ databases">
        <title>Corchorus capsularis genome sequencing.</title>
        <authorList>
            <person name="Alam M."/>
            <person name="Haque M.S."/>
            <person name="Islam M.S."/>
            <person name="Emdad E.M."/>
            <person name="Islam M.M."/>
            <person name="Ahmed B."/>
            <person name="Halim A."/>
            <person name="Hossen Q.M.M."/>
            <person name="Hossain M.Z."/>
            <person name="Ahmed R."/>
            <person name="Khan M.M."/>
            <person name="Islam R."/>
            <person name="Rashid M.M."/>
            <person name="Khan S.A."/>
            <person name="Rahman M.S."/>
            <person name="Alam M."/>
        </authorList>
    </citation>
    <scope>NUCLEOTIDE SEQUENCE [LARGE SCALE GENOMIC DNA]</scope>
    <source>
        <strain evidence="3">cv. CVL-1</strain>
        <tissue evidence="2">Whole seedling</tissue>
    </source>
</reference>
<accession>A0A1R3FU34</accession>
<feature type="region of interest" description="Disordered" evidence="1">
    <location>
        <begin position="1"/>
        <end position="33"/>
    </location>
</feature>
<comment type="caution">
    <text evidence="2">The sequence shown here is derived from an EMBL/GenBank/DDBJ whole genome shotgun (WGS) entry which is preliminary data.</text>
</comment>
<dbReference type="Proteomes" id="UP000188268">
    <property type="component" value="Unassembled WGS sequence"/>
</dbReference>
<keyword evidence="3" id="KW-1185">Reference proteome</keyword>
<feature type="compositionally biased region" description="Basic and acidic residues" evidence="1">
    <location>
        <begin position="7"/>
        <end position="33"/>
    </location>
</feature>
<evidence type="ECO:0000313" key="2">
    <source>
        <dbReference type="EMBL" id="OMO49379.1"/>
    </source>
</evidence>
<dbReference type="EMBL" id="AWWV01016501">
    <property type="protein sequence ID" value="OMO49379.1"/>
    <property type="molecule type" value="Genomic_DNA"/>
</dbReference>